<dbReference type="NCBIfam" id="TIGR02444">
    <property type="entry name" value="TIGR02444 family protein"/>
    <property type="match status" value="1"/>
</dbReference>
<name>K4KKS7_SIMAS</name>
<dbReference type="KEGG" id="saga:M5M_12945"/>
<keyword evidence="2" id="KW-1185">Reference proteome</keyword>
<dbReference type="Pfam" id="PF09523">
    <property type="entry name" value="DUF2390"/>
    <property type="match status" value="1"/>
</dbReference>
<dbReference type="HOGENOM" id="CLU_1721115_0_0_6"/>
<evidence type="ECO:0008006" key="3">
    <source>
        <dbReference type="Google" id="ProtNLM"/>
    </source>
</evidence>
<accession>K4KKS7</accession>
<evidence type="ECO:0000313" key="2">
    <source>
        <dbReference type="Proteomes" id="UP000000466"/>
    </source>
</evidence>
<reference evidence="1 2" key="1">
    <citation type="journal article" date="2013" name="Genome Announc.">
        <title>Complete genome sequence of Simiduia agarivorans SA1(T), a marine bacterium able to degrade a variety of polysaccharides.</title>
        <authorList>
            <person name="Lin S.Y."/>
            <person name="Shieh W.Y."/>
            <person name="Chen J.S."/>
            <person name="Tang S.L."/>
        </authorList>
    </citation>
    <scope>NUCLEOTIDE SEQUENCE [LARGE SCALE GENOMIC DNA]</scope>
    <source>
        <strain evidence="2">DSM 21679 / JCM 13881 / BCRC 17597 / SA1</strain>
    </source>
</reference>
<dbReference type="EMBL" id="CP003746">
    <property type="protein sequence ID" value="AFU99739.1"/>
    <property type="molecule type" value="Genomic_DNA"/>
</dbReference>
<dbReference type="STRING" id="1117647.M5M_12945"/>
<dbReference type="Proteomes" id="UP000000466">
    <property type="component" value="Chromosome"/>
</dbReference>
<dbReference type="eggNOG" id="COG5589">
    <property type="taxonomic scope" value="Bacteria"/>
</dbReference>
<dbReference type="AlphaFoldDB" id="K4KKS7"/>
<gene>
    <name evidence="1" type="ordered locus">M5M_12945</name>
</gene>
<organism evidence="1 2">
    <name type="scientific">Simiduia agarivorans (strain DSM 21679 / JCM 13881 / BCRC 17597 / SA1)</name>
    <dbReference type="NCBI Taxonomy" id="1117647"/>
    <lineage>
        <taxon>Bacteria</taxon>
        <taxon>Pseudomonadati</taxon>
        <taxon>Pseudomonadota</taxon>
        <taxon>Gammaproteobacteria</taxon>
        <taxon>Cellvibrionales</taxon>
        <taxon>Cellvibrionaceae</taxon>
        <taxon>Simiduia</taxon>
    </lineage>
</organism>
<dbReference type="InterPro" id="IPR012659">
    <property type="entry name" value="CHP02444"/>
</dbReference>
<proteinExistence type="predicted"/>
<protein>
    <recommendedName>
        <fullName evidence="3">TIGR02444 family protein</fullName>
    </recommendedName>
</protein>
<evidence type="ECO:0000313" key="1">
    <source>
        <dbReference type="EMBL" id="AFU99739.1"/>
    </source>
</evidence>
<sequence>MKAGVLALYRAPGVEPGLLQLQDAHGVSIPLLLWAGWLGTRSVTLAQLPEAELRHLLGWEKQTVGPLRSLRRRLKAELEDQPSLAALREQIKACEQQAEWWLLQQLAALPLETGELCPLTLCLRFAGIDECEPIGALRAAIGARLNSQQQVS</sequence>